<dbReference type="Pfam" id="PF03828">
    <property type="entry name" value="PAP_assoc"/>
    <property type="match status" value="1"/>
</dbReference>
<evidence type="ECO:0000256" key="2">
    <source>
        <dbReference type="ARBA" id="ARBA00022842"/>
    </source>
</evidence>
<dbReference type="InterPro" id="IPR054708">
    <property type="entry name" value="MTPAP-like_central"/>
</dbReference>
<evidence type="ECO:0000259" key="4">
    <source>
        <dbReference type="Pfam" id="PF22600"/>
    </source>
</evidence>
<reference evidence="5 6" key="1">
    <citation type="submission" date="2024-02" db="EMBL/GenBank/DDBJ databases">
        <authorList>
            <person name="Chen Y."/>
            <person name="Shah S."/>
            <person name="Dougan E. K."/>
            <person name="Thang M."/>
            <person name="Chan C."/>
        </authorList>
    </citation>
    <scope>NUCLEOTIDE SEQUENCE [LARGE SCALE GENOMIC DNA]</scope>
</reference>
<dbReference type="InterPro" id="IPR043519">
    <property type="entry name" value="NT_sf"/>
</dbReference>
<protein>
    <submittedName>
        <fullName evidence="5">Uncharacterized protein</fullName>
    </submittedName>
</protein>
<evidence type="ECO:0000256" key="1">
    <source>
        <dbReference type="ARBA" id="ARBA00022723"/>
    </source>
</evidence>
<dbReference type="Gene3D" id="3.30.460.10">
    <property type="entry name" value="Beta Polymerase, domain 2"/>
    <property type="match status" value="1"/>
</dbReference>
<keyword evidence="2" id="KW-0460">Magnesium</keyword>
<dbReference type="InterPro" id="IPR002058">
    <property type="entry name" value="PAP_assoc"/>
</dbReference>
<dbReference type="Pfam" id="PF22600">
    <property type="entry name" value="MTPAP-like_central"/>
    <property type="match status" value="1"/>
</dbReference>
<feature type="domain" description="Poly(A) RNA polymerase mitochondrial-like central palm" evidence="4">
    <location>
        <begin position="112"/>
        <end position="239"/>
    </location>
</feature>
<gene>
    <name evidence="5" type="ORF">CCMP2556_LOCUS18743</name>
</gene>
<evidence type="ECO:0000313" key="5">
    <source>
        <dbReference type="EMBL" id="CAK9032621.1"/>
    </source>
</evidence>
<accession>A0ABP0L0E9</accession>
<proteinExistence type="predicted"/>
<dbReference type="InterPro" id="IPR045862">
    <property type="entry name" value="Trf4-like"/>
</dbReference>
<dbReference type="SUPFAM" id="SSF81301">
    <property type="entry name" value="Nucleotidyltransferase"/>
    <property type="match status" value="1"/>
</dbReference>
<evidence type="ECO:0000259" key="3">
    <source>
        <dbReference type="Pfam" id="PF03828"/>
    </source>
</evidence>
<name>A0ABP0L0E9_9DINO</name>
<keyword evidence="6" id="KW-1185">Reference proteome</keyword>
<sequence length="843" mass="93854">MVMQSLDDAFDDGYGVFDEDGGEAEDPQEGFSSLVDGANEILMEDQARNERQARRNVRIRGLLKTFRDSSEAAPKPFKMEGFAKVAGPQAPQSEHPPWWVEREHPTEASLRLHEELIDFTEFLRPTVIEAAMRDAWVHSIEEAAKSLWPEVRVHIFGSTSTSLNLPSADIDVAIVNVTNLRVTTAMKQLAERMLERQEVSKVEIIQSAKVPVMKVQQRTTGLMADIVINKTDGLDTAKFVREQMAIFPAMPPLVLFLKLFLAQRNLHETYMGGLGSYLLVCVVLSFLQLHPSAQQQRLHSASTLGKLLLDFFRYYGQEFRYATQGISVLNGGALFDRQQRGFTARTRTGQATLCLESPSEPSLDIGSRVFKIGIIRAAFNHGYHVLSTLFLSKEPIPGSLLCPYLLRRDHPLIAQRFRLFNEQPAPFLELVGRPESDEEREKGPAEPIMKKKKLDTAPLNINVAMEEPVPDPMAESLTQALDFLAAADPRLAQDDPYGQAEADFEESLLDLDPAVLAEEQRKLQEQIARLEVPGMSWCRGSCEASVMKAEGFIDQKGEAKAQASFAALKAKDSPVVVNIRYGKRIAPIVLPREPKVSVAAVLSSFSFRLCASQQWPRCAACRRLQHCAKHLEQLQEILLPAVIPAGTCSLQLWQGLAQVCFDEDLNDLETFSSAACVAKVLAALTVPLVDAGRFKRINTTALRIPTTLLPEAAAKTNASVNTTNTSLYDAPGSQAYSAYLPECQEKLKAVVKKAETHYTNRQLVVALAQECDLDKEFPTVRRVFFDRRRDCRAFAEQLGAARAKEMKGEKGAYDECCQTLWEERSQASFLGSVGLVLLLTWQL</sequence>
<dbReference type="Gene3D" id="1.10.1410.10">
    <property type="match status" value="1"/>
</dbReference>
<dbReference type="SUPFAM" id="SSF81631">
    <property type="entry name" value="PAP/OAS1 substrate-binding domain"/>
    <property type="match status" value="1"/>
</dbReference>
<organism evidence="5 6">
    <name type="scientific">Durusdinium trenchii</name>
    <dbReference type="NCBI Taxonomy" id="1381693"/>
    <lineage>
        <taxon>Eukaryota</taxon>
        <taxon>Sar</taxon>
        <taxon>Alveolata</taxon>
        <taxon>Dinophyceae</taxon>
        <taxon>Suessiales</taxon>
        <taxon>Symbiodiniaceae</taxon>
        <taxon>Durusdinium</taxon>
    </lineage>
</organism>
<comment type="caution">
    <text evidence="5">The sequence shown here is derived from an EMBL/GenBank/DDBJ whole genome shotgun (WGS) entry which is preliminary data.</text>
</comment>
<feature type="domain" description="PAP-associated" evidence="3">
    <location>
        <begin position="303"/>
        <end position="362"/>
    </location>
</feature>
<dbReference type="CDD" id="cd05402">
    <property type="entry name" value="NT_PAP_TUTase"/>
    <property type="match status" value="1"/>
</dbReference>
<dbReference type="EMBL" id="CAXAMN010010779">
    <property type="protein sequence ID" value="CAK9032621.1"/>
    <property type="molecule type" value="Genomic_DNA"/>
</dbReference>
<dbReference type="PANTHER" id="PTHR23092">
    <property type="entry name" value="POLY(A) RNA POLYMERASE"/>
    <property type="match status" value="1"/>
</dbReference>
<evidence type="ECO:0000313" key="6">
    <source>
        <dbReference type="Proteomes" id="UP001642484"/>
    </source>
</evidence>
<dbReference type="Proteomes" id="UP001642484">
    <property type="component" value="Unassembled WGS sequence"/>
</dbReference>
<dbReference type="PANTHER" id="PTHR23092:SF15">
    <property type="entry name" value="INACTIVE NON-CANONICAL POLY(A) RNA POLYMERASE PROTEIN TRF4-2-RELATED"/>
    <property type="match status" value="1"/>
</dbReference>
<keyword evidence="1" id="KW-0479">Metal-binding</keyword>